<dbReference type="RefSeq" id="XP_007865933.1">
    <property type="nucleotide sequence ID" value="XM_007867742.1"/>
</dbReference>
<dbReference type="GeneID" id="19304042"/>
<dbReference type="EMBL" id="KB469301">
    <property type="protein sequence ID" value="EPQ55915.1"/>
    <property type="molecule type" value="Genomic_DNA"/>
</dbReference>
<dbReference type="KEGG" id="gtr:GLOTRDRAFT_138648"/>
<reference evidence="1 2" key="1">
    <citation type="journal article" date="2012" name="Science">
        <title>The Paleozoic origin of enzymatic lignin decomposition reconstructed from 31 fungal genomes.</title>
        <authorList>
            <person name="Floudas D."/>
            <person name="Binder M."/>
            <person name="Riley R."/>
            <person name="Barry K."/>
            <person name="Blanchette R.A."/>
            <person name="Henrissat B."/>
            <person name="Martinez A.T."/>
            <person name="Otillar R."/>
            <person name="Spatafora J.W."/>
            <person name="Yadav J.S."/>
            <person name="Aerts A."/>
            <person name="Benoit I."/>
            <person name="Boyd A."/>
            <person name="Carlson A."/>
            <person name="Copeland A."/>
            <person name="Coutinho P.M."/>
            <person name="de Vries R.P."/>
            <person name="Ferreira P."/>
            <person name="Findley K."/>
            <person name="Foster B."/>
            <person name="Gaskell J."/>
            <person name="Glotzer D."/>
            <person name="Gorecki P."/>
            <person name="Heitman J."/>
            <person name="Hesse C."/>
            <person name="Hori C."/>
            <person name="Igarashi K."/>
            <person name="Jurgens J.A."/>
            <person name="Kallen N."/>
            <person name="Kersten P."/>
            <person name="Kohler A."/>
            <person name="Kuees U."/>
            <person name="Kumar T.K.A."/>
            <person name="Kuo A."/>
            <person name="LaButti K."/>
            <person name="Larrondo L.F."/>
            <person name="Lindquist E."/>
            <person name="Ling A."/>
            <person name="Lombard V."/>
            <person name="Lucas S."/>
            <person name="Lundell T."/>
            <person name="Martin R."/>
            <person name="McLaughlin D.J."/>
            <person name="Morgenstern I."/>
            <person name="Morin E."/>
            <person name="Murat C."/>
            <person name="Nagy L.G."/>
            <person name="Nolan M."/>
            <person name="Ohm R.A."/>
            <person name="Patyshakuliyeva A."/>
            <person name="Rokas A."/>
            <person name="Ruiz-Duenas F.J."/>
            <person name="Sabat G."/>
            <person name="Salamov A."/>
            <person name="Samejima M."/>
            <person name="Schmutz J."/>
            <person name="Slot J.C."/>
            <person name="St John F."/>
            <person name="Stenlid J."/>
            <person name="Sun H."/>
            <person name="Sun S."/>
            <person name="Syed K."/>
            <person name="Tsang A."/>
            <person name="Wiebenga A."/>
            <person name="Young D."/>
            <person name="Pisabarro A."/>
            <person name="Eastwood D.C."/>
            <person name="Martin F."/>
            <person name="Cullen D."/>
            <person name="Grigoriev I.V."/>
            <person name="Hibbett D.S."/>
        </authorList>
    </citation>
    <scope>NUCLEOTIDE SEQUENCE [LARGE SCALE GENOMIC DNA]</scope>
    <source>
        <strain evidence="1 2">ATCC 11539</strain>
    </source>
</reference>
<keyword evidence="2" id="KW-1185">Reference proteome</keyword>
<evidence type="ECO:0000313" key="2">
    <source>
        <dbReference type="Proteomes" id="UP000030669"/>
    </source>
</evidence>
<dbReference type="OrthoDB" id="3058629at2759"/>
<accession>S7RN79</accession>
<protein>
    <submittedName>
        <fullName evidence="1">Uncharacterized protein</fullName>
    </submittedName>
</protein>
<dbReference type="Proteomes" id="UP000030669">
    <property type="component" value="Unassembled WGS sequence"/>
</dbReference>
<evidence type="ECO:0000313" key="1">
    <source>
        <dbReference type="EMBL" id="EPQ55915.1"/>
    </source>
</evidence>
<feature type="non-terminal residue" evidence="1">
    <location>
        <position position="72"/>
    </location>
</feature>
<dbReference type="AlphaFoldDB" id="S7RN79"/>
<name>S7RN79_GLOTA</name>
<gene>
    <name evidence="1" type="ORF">GLOTRDRAFT_138648</name>
</gene>
<proteinExistence type="predicted"/>
<dbReference type="HOGENOM" id="CLU_2729123_0_0_1"/>
<organism evidence="1 2">
    <name type="scientific">Gloeophyllum trabeum (strain ATCC 11539 / FP-39264 / Madison 617)</name>
    <name type="common">Brown rot fungus</name>
    <dbReference type="NCBI Taxonomy" id="670483"/>
    <lineage>
        <taxon>Eukaryota</taxon>
        <taxon>Fungi</taxon>
        <taxon>Dikarya</taxon>
        <taxon>Basidiomycota</taxon>
        <taxon>Agaricomycotina</taxon>
        <taxon>Agaricomycetes</taxon>
        <taxon>Gloeophyllales</taxon>
        <taxon>Gloeophyllaceae</taxon>
        <taxon>Gloeophyllum</taxon>
    </lineage>
</organism>
<sequence>MPDSEAYDSDTDRSGGDFIVSWGAHKDKPLAYCDPDWMKWSLGEAGVCQNYPEFIEPATQYLRYLSRNPGVC</sequence>